<evidence type="ECO:0008006" key="3">
    <source>
        <dbReference type="Google" id="ProtNLM"/>
    </source>
</evidence>
<dbReference type="RefSeq" id="WP_045312204.1">
    <property type="nucleotide sequence ID" value="NZ_JYJG01000095.1"/>
</dbReference>
<dbReference type="PATRIC" id="fig|68170.10.peg.3900"/>
<organism evidence="1 2">
    <name type="scientific">Lentzea aerocolonigenes</name>
    <name type="common">Lechevalieria aerocolonigenes</name>
    <name type="synonym">Saccharothrix aerocolonigenes</name>
    <dbReference type="NCBI Taxonomy" id="68170"/>
    <lineage>
        <taxon>Bacteria</taxon>
        <taxon>Bacillati</taxon>
        <taxon>Actinomycetota</taxon>
        <taxon>Actinomycetes</taxon>
        <taxon>Pseudonocardiales</taxon>
        <taxon>Pseudonocardiaceae</taxon>
        <taxon>Lentzea</taxon>
    </lineage>
</organism>
<dbReference type="Proteomes" id="UP000033393">
    <property type="component" value="Unassembled WGS sequence"/>
</dbReference>
<keyword evidence="2" id="KW-1185">Reference proteome</keyword>
<name>A0A0F0H5P3_LENAE</name>
<dbReference type="AlphaFoldDB" id="A0A0F0H5P3"/>
<gene>
    <name evidence="1" type="ORF">UK23_15405</name>
</gene>
<dbReference type="InterPro" id="IPR057895">
    <property type="entry name" value="Mom"/>
</dbReference>
<dbReference type="Pfam" id="PF25680">
    <property type="entry name" value="Mom"/>
    <property type="match status" value="1"/>
</dbReference>
<dbReference type="OrthoDB" id="2679889at2"/>
<proteinExistence type="predicted"/>
<sequence>MSRATDLLVAPCTRAAAKYAAQRWHYSGTLPNGKIACFGVWEDCRFIGAIVYGRGANNHMSSPFGLTQTECVELVRIALTDHDSPVTQMIAASLRQLRAACPGLRLVVSYADTAQGHHGGVYQAASWLYTGARGSSDAYYLVQGVKTHGRTVSNFARYRKRTDETSLDYVRRTVDPQAHRIRNLPVKHRYILPLNKTTRRVLRRMHKPYPKP</sequence>
<protein>
    <recommendedName>
        <fullName evidence="3">Protein Mom</fullName>
    </recommendedName>
</protein>
<evidence type="ECO:0000313" key="1">
    <source>
        <dbReference type="EMBL" id="KJK48913.1"/>
    </source>
</evidence>
<comment type="caution">
    <text evidence="1">The sequence shown here is derived from an EMBL/GenBank/DDBJ whole genome shotgun (WGS) entry which is preliminary data.</text>
</comment>
<dbReference type="EMBL" id="JYJG01000095">
    <property type="protein sequence ID" value="KJK48913.1"/>
    <property type="molecule type" value="Genomic_DNA"/>
</dbReference>
<accession>A0A0F0H5P3</accession>
<reference evidence="1 2" key="1">
    <citation type="submission" date="2015-02" db="EMBL/GenBank/DDBJ databases">
        <authorList>
            <person name="Ju K.-S."/>
            <person name="Doroghazi J.R."/>
            <person name="Metcalf W."/>
        </authorList>
    </citation>
    <scope>NUCLEOTIDE SEQUENCE [LARGE SCALE GENOMIC DNA]</scope>
    <source>
        <strain evidence="1 2">NRRL B-16140</strain>
    </source>
</reference>
<evidence type="ECO:0000313" key="2">
    <source>
        <dbReference type="Proteomes" id="UP000033393"/>
    </source>
</evidence>